<evidence type="ECO:0000256" key="1">
    <source>
        <dbReference type="ARBA" id="ARBA00024205"/>
    </source>
</evidence>
<proteinExistence type="inferred from homology"/>
<dbReference type="InterPro" id="IPR029704">
    <property type="entry name" value="STEEP-like"/>
</dbReference>
<organism evidence="4 5">
    <name type="scientific">Trametes pubescens</name>
    <name type="common">White-rot fungus</name>
    <dbReference type="NCBI Taxonomy" id="154538"/>
    <lineage>
        <taxon>Eukaryota</taxon>
        <taxon>Fungi</taxon>
        <taxon>Dikarya</taxon>
        <taxon>Basidiomycota</taxon>
        <taxon>Agaricomycotina</taxon>
        <taxon>Agaricomycetes</taxon>
        <taxon>Polyporales</taxon>
        <taxon>Polyporaceae</taxon>
        <taxon>Trametes</taxon>
    </lineage>
</organism>
<evidence type="ECO:0000313" key="5">
    <source>
        <dbReference type="Proteomes" id="UP000184267"/>
    </source>
</evidence>
<feature type="region of interest" description="Disordered" evidence="2">
    <location>
        <begin position="1"/>
        <end position="39"/>
    </location>
</feature>
<comment type="similarity">
    <text evidence="1">Belongs to the STEEP1 family.</text>
</comment>
<dbReference type="AlphaFoldDB" id="A0A1M2V9A2"/>
<accession>A0A1M2V9A2</accession>
<feature type="domain" description="STEEP1" evidence="3">
    <location>
        <begin position="70"/>
        <end position="173"/>
    </location>
</feature>
<keyword evidence="5" id="KW-1185">Reference proteome</keyword>
<dbReference type="EMBL" id="MNAD01001558">
    <property type="protein sequence ID" value="OJT04107.1"/>
    <property type="molecule type" value="Genomic_DNA"/>
</dbReference>
<protein>
    <submittedName>
        <fullName evidence="4">UPF0235 protein</fullName>
    </submittedName>
</protein>
<evidence type="ECO:0000313" key="4">
    <source>
        <dbReference type="EMBL" id="OJT04107.1"/>
    </source>
</evidence>
<evidence type="ECO:0000256" key="2">
    <source>
        <dbReference type="SAM" id="MobiDB-lite"/>
    </source>
</evidence>
<sequence>MPKVVSRSAVSSSTDGAPASSPVPDPDSTHSPSSSSAAHRIINSSPPRLLCDPFLTVHSLTQAHPPRPDCICGEFILVVDKSLASLPRRQTDGAIIIRCQDADDAKARIFKLNATPKEPILVERQGGHEKQYRFHCPRCALPVAYQSTPPPAKSGPFLYVFKGALSQIQGQLPPDAFDDEKLLDDSIA</sequence>
<dbReference type="OrthoDB" id="418131at2759"/>
<dbReference type="InterPro" id="IPR057965">
    <property type="entry name" value="STEEP1_dom"/>
</dbReference>
<dbReference type="STRING" id="154538.A0A1M2V9A2"/>
<evidence type="ECO:0000259" key="3">
    <source>
        <dbReference type="Pfam" id="PF25809"/>
    </source>
</evidence>
<reference evidence="4 5" key="1">
    <citation type="submission" date="2016-10" db="EMBL/GenBank/DDBJ databases">
        <title>Genome sequence of the basidiomycete white-rot fungus Trametes pubescens.</title>
        <authorList>
            <person name="Makela M.R."/>
            <person name="Granchi Z."/>
            <person name="Peng M."/>
            <person name="De Vries R.P."/>
            <person name="Grigoriev I."/>
            <person name="Riley R."/>
            <person name="Hilden K."/>
        </authorList>
    </citation>
    <scope>NUCLEOTIDE SEQUENCE [LARGE SCALE GENOMIC DNA]</scope>
    <source>
        <strain evidence="4 5">FBCC735</strain>
    </source>
</reference>
<comment type="caution">
    <text evidence="4">The sequence shown here is derived from an EMBL/GenBank/DDBJ whole genome shotgun (WGS) entry which is preliminary data.</text>
</comment>
<dbReference type="PANTHER" id="PTHR46355">
    <property type="entry name" value="UPF0428 PROTEIN CXORF56"/>
    <property type="match status" value="1"/>
</dbReference>
<gene>
    <name evidence="4" type="ORF">TRAPUB_5152</name>
</gene>
<dbReference type="Pfam" id="PF25809">
    <property type="entry name" value="STEEP1"/>
    <property type="match status" value="1"/>
</dbReference>
<dbReference type="Proteomes" id="UP000184267">
    <property type="component" value="Unassembled WGS sequence"/>
</dbReference>
<dbReference type="GO" id="GO:0006888">
    <property type="term" value="P:endoplasmic reticulum to Golgi vesicle-mediated transport"/>
    <property type="evidence" value="ECO:0007669"/>
    <property type="project" value="TreeGrafter"/>
</dbReference>
<name>A0A1M2V9A2_TRAPU</name>
<dbReference type="GO" id="GO:0005737">
    <property type="term" value="C:cytoplasm"/>
    <property type="evidence" value="ECO:0007669"/>
    <property type="project" value="GOC"/>
</dbReference>
<dbReference type="PANTHER" id="PTHR46355:SF1">
    <property type="entry name" value="STING ER EXIT PROTEIN"/>
    <property type="match status" value="1"/>
</dbReference>
<dbReference type="GO" id="GO:0090158">
    <property type="term" value="P:endoplasmic reticulum membrane organization"/>
    <property type="evidence" value="ECO:0007669"/>
    <property type="project" value="TreeGrafter"/>
</dbReference>